<gene>
    <name evidence="5" type="primary">rpl30e</name>
    <name evidence="7" type="ORF">K9W46_09815</name>
</gene>
<dbReference type="PROSITE" id="PS00993">
    <property type="entry name" value="RIBOSOMAL_L30E_2"/>
    <property type="match status" value="1"/>
</dbReference>
<dbReference type="AlphaFoldDB" id="A0A9Y1BP71"/>
<keyword evidence="3 5" id="KW-0687">Ribonucleoprotein</keyword>
<evidence type="ECO:0000256" key="4">
    <source>
        <dbReference type="ARBA" id="ARBA00035231"/>
    </source>
</evidence>
<protein>
    <recommendedName>
        <fullName evidence="4 5">Large ribosomal subunit protein eL30</fullName>
    </recommendedName>
</protein>
<sequence length="98" mass="10615">MDLNRSIRIAVDTGKVDFGAKSAINALLNNKAKLVIIAENTPEKIKLDIEYYAEMSNTPVLTFPSSTLDLGATCGRPHFVSALTIYETGDSDILNAVQ</sequence>
<evidence type="ECO:0000259" key="6">
    <source>
        <dbReference type="Pfam" id="PF01248"/>
    </source>
</evidence>
<dbReference type="Pfam" id="PF01248">
    <property type="entry name" value="Ribosomal_L7Ae"/>
    <property type="match status" value="1"/>
</dbReference>
<dbReference type="Proteomes" id="UP001200513">
    <property type="component" value="Chromosome"/>
</dbReference>
<organism evidence="7">
    <name type="scientific">Candidatus Heimdallarchaeum endolithica</name>
    <dbReference type="NCBI Taxonomy" id="2876572"/>
    <lineage>
        <taxon>Archaea</taxon>
        <taxon>Promethearchaeati</taxon>
        <taxon>Candidatus Heimdallarchaeota</taxon>
        <taxon>Candidatus Heimdallarchaeia (ex Rinke et al. 2021) (nom. nud.)</taxon>
        <taxon>Candidatus Heimdallarchaeales</taxon>
        <taxon>Candidatus Heimdallarchaeaceae</taxon>
        <taxon>Candidatus Heimdallarchaeum</taxon>
    </lineage>
</organism>
<dbReference type="Gene3D" id="3.30.1330.30">
    <property type="match status" value="1"/>
</dbReference>
<dbReference type="HAMAP" id="MF_00481">
    <property type="entry name" value="Ribosomal_eL30"/>
    <property type="match status" value="1"/>
</dbReference>
<dbReference type="EMBL" id="CP084167">
    <property type="protein sequence ID" value="UJG42676.1"/>
    <property type="molecule type" value="Genomic_DNA"/>
</dbReference>
<dbReference type="NCBIfam" id="NF002172">
    <property type="entry name" value="PRK01018.1"/>
    <property type="match status" value="1"/>
</dbReference>
<dbReference type="InterPro" id="IPR000231">
    <property type="entry name" value="Ribosomal_eL30"/>
</dbReference>
<dbReference type="SUPFAM" id="SSF55315">
    <property type="entry name" value="L30e-like"/>
    <property type="match status" value="1"/>
</dbReference>
<keyword evidence="2 5" id="KW-0689">Ribosomal protein</keyword>
<name>A0A9Y1BP71_9ARCH</name>
<evidence type="ECO:0000256" key="1">
    <source>
        <dbReference type="ARBA" id="ARBA00007326"/>
    </source>
</evidence>
<evidence type="ECO:0000313" key="7">
    <source>
        <dbReference type="EMBL" id="UJG42676.1"/>
    </source>
</evidence>
<dbReference type="InterPro" id="IPR029064">
    <property type="entry name" value="Ribosomal_eL30-like_sf"/>
</dbReference>
<dbReference type="InterPro" id="IPR022991">
    <property type="entry name" value="Ribosomal_eL30_CS"/>
</dbReference>
<evidence type="ECO:0000256" key="2">
    <source>
        <dbReference type="ARBA" id="ARBA00022980"/>
    </source>
</evidence>
<dbReference type="GO" id="GO:0022625">
    <property type="term" value="C:cytosolic large ribosomal subunit"/>
    <property type="evidence" value="ECO:0007669"/>
    <property type="project" value="InterPro"/>
</dbReference>
<dbReference type="GO" id="GO:0003735">
    <property type="term" value="F:structural constituent of ribosome"/>
    <property type="evidence" value="ECO:0007669"/>
    <property type="project" value="InterPro"/>
</dbReference>
<reference evidence="7" key="1">
    <citation type="journal article" date="2022" name="Nat. Microbiol.">
        <title>Unique mobile elements and scalable gene flow at the prokaryote-eukaryote boundary revealed by circularized Asgard archaea genomes.</title>
        <authorList>
            <person name="Wu F."/>
            <person name="Speth D.R."/>
            <person name="Philosof A."/>
            <person name="Cremiere A."/>
            <person name="Narayanan A."/>
            <person name="Barco R.A."/>
            <person name="Connon S.A."/>
            <person name="Amend J.P."/>
            <person name="Antoshechkin I.A."/>
            <person name="Orphan V.J."/>
        </authorList>
    </citation>
    <scope>NUCLEOTIDE SEQUENCE</scope>
    <source>
        <strain evidence="7">PR6</strain>
    </source>
</reference>
<dbReference type="PANTHER" id="PTHR11449">
    <property type="entry name" value="RIBOSOMAL PROTEIN L30"/>
    <property type="match status" value="1"/>
</dbReference>
<dbReference type="InterPro" id="IPR004038">
    <property type="entry name" value="Ribosomal_eL8/eL30/eS12/Gad45"/>
</dbReference>
<accession>A0A9Y1BP71</accession>
<comment type="similarity">
    <text evidence="1 5">Belongs to the eukaryotic ribosomal protein eL30 family.</text>
</comment>
<feature type="domain" description="Ribosomal protein eL8/eL30/eS12/Gadd45" evidence="6">
    <location>
        <begin position="2"/>
        <end position="94"/>
    </location>
</feature>
<evidence type="ECO:0000256" key="5">
    <source>
        <dbReference type="HAMAP-Rule" id="MF_00481"/>
    </source>
</evidence>
<proteinExistence type="inferred from homology"/>
<dbReference type="GO" id="GO:0006412">
    <property type="term" value="P:translation"/>
    <property type="evidence" value="ECO:0007669"/>
    <property type="project" value="UniProtKB-UniRule"/>
</dbReference>
<dbReference type="InterPro" id="IPR039109">
    <property type="entry name" value="Ribosomal_eL30-like"/>
</dbReference>
<evidence type="ECO:0000256" key="3">
    <source>
        <dbReference type="ARBA" id="ARBA00023274"/>
    </source>
</evidence>
<dbReference type="GO" id="GO:0003723">
    <property type="term" value="F:RNA binding"/>
    <property type="evidence" value="ECO:0007669"/>
    <property type="project" value="InterPro"/>
</dbReference>